<dbReference type="EMBL" id="CP144751">
    <property type="protein sequence ID" value="WVZ83902.1"/>
    <property type="molecule type" value="Genomic_DNA"/>
</dbReference>
<sequence length="135" mass="15098">MLITSNLLSQGGKLILVNSVLSAFPTFIGSTMKLHKTVVKQLDKYRRHMLWRGADLNSKKMSKAAWELVCLPNEQGGLGVIDHLKVHNLPPSQKLAQVLQQRKPPLGEPDLDFILSEFHPSWIRDQSRGPAPPVT</sequence>
<organism evidence="1 2">
    <name type="scientific">Paspalum notatum var. saurae</name>
    <dbReference type="NCBI Taxonomy" id="547442"/>
    <lineage>
        <taxon>Eukaryota</taxon>
        <taxon>Viridiplantae</taxon>
        <taxon>Streptophyta</taxon>
        <taxon>Embryophyta</taxon>
        <taxon>Tracheophyta</taxon>
        <taxon>Spermatophyta</taxon>
        <taxon>Magnoliopsida</taxon>
        <taxon>Liliopsida</taxon>
        <taxon>Poales</taxon>
        <taxon>Poaceae</taxon>
        <taxon>PACMAD clade</taxon>
        <taxon>Panicoideae</taxon>
        <taxon>Andropogonodae</taxon>
        <taxon>Paspaleae</taxon>
        <taxon>Paspalinae</taxon>
        <taxon>Paspalum</taxon>
    </lineage>
</organism>
<dbReference type="AlphaFoldDB" id="A0AAQ3U4U6"/>
<dbReference type="PANTHER" id="PTHR33116">
    <property type="entry name" value="REVERSE TRANSCRIPTASE ZINC-BINDING DOMAIN-CONTAINING PROTEIN-RELATED-RELATED"/>
    <property type="match status" value="1"/>
</dbReference>
<gene>
    <name evidence="1" type="ORF">U9M48_030997</name>
</gene>
<evidence type="ECO:0000313" key="1">
    <source>
        <dbReference type="EMBL" id="WVZ83902.1"/>
    </source>
</evidence>
<proteinExistence type="predicted"/>
<accession>A0AAQ3U4U6</accession>
<evidence type="ECO:0000313" key="2">
    <source>
        <dbReference type="Proteomes" id="UP001341281"/>
    </source>
</evidence>
<protein>
    <submittedName>
        <fullName evidence="1">Uncharacterized protein</fullName>
    </submittedName>
</protein>
<keyword evidence="2" id="KW-1185">Reference proteome</keyword>
<name>A0AAQ3U4U6_PASNO</name>
<dbReference type="PANTHER" id="PTHR33116:SF78">
    <property type="entry name" value="OS12G0587133 PROTEIN"/>
    <property type="match status" value="1"/>
</dbReference>
<reference evidence="1 2" key="1">
    <citation type="submission" date="2024-02" db="EMBL/GenBank/DDBJ databases">
        <title>High-quality chromosome-scale genome assembly of Pensacola bahiagrass (Paspalum notatum Flugge var. saurae).</title>
        <authorList>
            <person name="Vega J.M."/>
            <person name="Podio M."/>
            <person name="Orjuela J."/>
            <person name="Siena L.A."/>
            <person name="Pessino S.C."/>
            <person name="Combes M.C."/>
            <person name="Mariac C."/>
            <person name="Albertini E."/>
            <person name="Pupilli F."/>
            <person name="Ortiz J.P.A."/>
            <person name="Leblanc O."/>
        </authorList>
    </citation>
    <scope>NUCLEOTIDE SEQUENCE [LARGE SCALE GENOMIC DNA]</scope>
    <source>
        <strain evidence="1">R1</strain>
        <tissue evidence="1">Leaf</tissue>
    </source>
</reference>
<dbReference type="Proteomes" id="UP001341281">
    <property type="component" value="Chromosome 07"/>
</dbReference>